<evidence type="ECO:0000313" key="2">
    <source>
        <dbReference type="Proteomes" id="UP000229893"/>
    </source>
</evidence>
<evidence type="ECO:0000313" key="1">
    <source>
        <dbReference type="EMBL" id="PIR04693.1"/>
    </source>
</evidence>
<proteinExistence type="predicted"/>
<dbReference type="AlphaFoldDB" id="A0A2H0N721"/>
<comment type="caution">
    <text evidence="1">The sequence shown here is derived from an EMBL/GenBank/DDBJ whole genome shotgun (WGS) entry which is preliminary data.</text>
</comment>
<reference evidence="1 2" key="1">
    <citation type="submission" date="2017-09" db="EMBL/GenBank/DDBJ databases">
        <title>Depth-based differentiation of microbial function through sediment-hosted aquifers and enrichment of novel symbionts in the deep terrestrial subsurface.</title>
        <authorList>
            <person name="Probst A.J."/>
            <person name="Ladd B."/>
            <person name="Jarett J.K."/>
            <person name="Geller-Mcgrath D.E."/>
            <person name="Sieber C.M."/>
            <person name="Emerson J.B."/>
            <person name="Anantharaman K."/>
            <person name="Thomas B.C."/>
            <person name="Malmstrom R."/>
            <person name="Stieglmeier M."/>
            <person name="Klingl A."/>
            <person name="Woyke T."/>
            <person name="Ryan C.M."/>
            <person name="Banfield J.F."/>
        </authorList>
    </citation>
    <scope>NUCLEOTIDE SEQUENCE [LARGE SCALE GENOMIC DNA]</scope>
    <source>
        <strain evidence="1">CG11_big_fil_rev_8_21_14_0_20_35_14</strain>
    </source>
</reference>
<name>A0A2H0N721_9BACT</name>
<accession>A0A2H0N721</accession>
<gene>
    <name evidence="1" type="ORF">COV57_03150</name>
</gene>
<organism evidence="1 2">
    <name type="scientific">Candidatus Liptonbacteria bacterium CG11_big_fil_rev_8_21_14_0_20_35_14</name>
    <dbReference type="NCBI Taxonomy" id="1974634"/>
    <lineage>
        <taxon>Bacteria</taxon>
        <taxon>Candidatus Liptoniibacteriota</taxon>
    </lineage>
</organism>
<dbReference type="EMBL" id="PCWO01000045">
    <property type="protein sequence ID" value="PIR04693.1"/>
    <property type="molecule type" value="Genomic_DNA"/>
</dbReference>
<protein>
    <submittedName>
        <fullName evidence="1">Uncharacterized protein</fullName>
    </submittedName>
</protein>
<sequence>MNIIYLITINLLFIPTSFGEPKEYNCPYNLGKKDKDAKELLSNAKNLLTAIAKEAESCSGSLASKIGSNAGQIPGNIQMPGMPSLGDNPFGAALNLGLGNKSLDMLVDCETFDIVYKYEYDSMMRAIERDNSFMAPADYVKCYSFPPVTGGFSFLTENLDLEEDVEKCMINVYSTKMIEKDKECKTTSDIKKIQAKRKEAIKAINTTAQSIASAISSLADDPKCAGMAKGSVKKLLSLGSSLTQTASAYTSSFNPIIGAGIGAISTIADSVIKLFTNKNPAQDAINEISAREDWQERMCILNEFQTKLTGCDLEKEKQALNRLASKGFCKHPDDTYNLDNVAEIEKIASSFPTAYESLAPYKLKIEEAKTIEEKKLAQELYDNKLKELRSGLVDRFDTVSTMFNSQIAYPSEDGSKNQKTIESFIVDSISKYREILKKDTIWLAEHGIPSKRSLASKVNNMERFIGYQKEYRELVGSFNSGAIDESTMINADQKYAELLEAVSLNEKDNSLGSVLNFISSADSLLDKDSPMVRLQKNILENNLRRANTARINAYETAVNSTNLGHSAQTLDMAHNGLVGSLKGKYEAFLKDDLESFKNSFFVANNTIERGKAFDRLVLPLIKHCTTGASLAFLNPKKQDDNYTGMNIQIPSKNSDFNKACSMFVCKGGIEAFDKSQYCNKLFGIGRNLDSCEASNFRKYQCNLNSDAINYAKNFKNEFLKKGTICNKSAKDLKNFDNNDKFNKSPNYDYSISKGLKASENGNKICEEESSNTFKCADSLYLSKKNPNILRDTKERGYAIKFKKNKLIFHHNDITLLSKKNHYIKLNDYEISEKLKEEYKFTLGKTNSPSMTDVNITNACSGYFLESDKAKEELERSNSTSK</sequence>
<dbReference type="Proteomes" id="UP000229893">
    <property type="component" value="Unassembled WGS sequence"/>
</dbReference>